<dbReference type="PANTHER" id="PTHR12295:SF29">
    <property type="entry name" value="PROTEIN FURRY HOMOLOG"/>
    <property type="match status" value="1"/>
</dbReference>
<dbReference type="GeneTree" id="ENSGT00610000086058"/>
<dbReference type="InterPro" id="IPR039867">
    <property type="entry name" value="Furry/Tao3/Mor2"/>
</dbReference>
<dbReference type="STRING" id="48699.ENSPLAP00000017004"/>
<keyword evidence="3" id="KW-1185">Reference proteome</keyword>
<dbReference type="GO" id="GO:0031175">
    <property type="term" value="P:neuron projection development"/>
    <property type="evidence" value="ECO:0007669"/>
    <property type="project" value="TreeGrafter"/>
</dbReference>
<dbReference type="AlphaFoldDB" id="A0A3B3UWI3"/>
<feature type="domain" description="Protein furry C-terminal" evidence="1">
    <location>
        <begin position="8"/>
        <end position="402"/>
    </location>
</feature>
<evidence type="ECO:0000259" key="1">
    <source>
        <dbReference type="Pfam" id="PF19421"/>
    </source>
</evidence>
<organism evidence="2 3">
    <name type="scientific">Poecilia latipinna</name>
    <name type="common">sailfin molly</name>
    <dbReference type="NCBI Taxonomy" id="48699"/>
    <lineage>
        <taxon>Eukaryota</taxon>
        <taxon>Metazoa</taxon>
        <taxon>Chordata</taxon>
        <taxon>Craniata</taxon>
        <taxon>Vertebrata</taxon>
        <taxon>Euteleostomi</taxon>
        <taxon>Actinopterygii</taxon>
        <taxon>Neopterygii</taxon>
        <taxon>Teleostei</taxon>
        <taxon>Neoteleostei</taxon>
        <taxon>Acanthomorphata</taxon>
        <taxon>Ovalentaria</taxon>
        <taxon>Atherinomorphae</taxon>
        <taxon>Cyprinodontiformes</taxon>
        <taxon>Poeciliidae</taxon>
        <taxon>Poeciliinae</taxon>
        <taxon>Poecilia</taxon>
    </lineage>
</organism>
<proteinExistence type="predicted"/>
<dbReference type="PANTHER" id="PTHR12295">
    <property type="entry name" value="FURRY-RELATED"/>
    <property type="match status" value="1"/>
</dbReference>
<dbReference type="GO" id="GO:0005938">
    <property type="term" value="C:cell cortex"/>
    <property type="evidence" value="ECO:0007669"/>
    <property type="project" value="TreeGrafter"/>
</dbReference>
<dbReference type="Ensembl" id="ENSPLAT00000026123.1">
    <property type="protein sequence ID" value="ENSPLAP00000017004.1"/>
    <property type="gene ID" value="ENSPLAG00000021326.1"/>
</dbReference>
<accession>A0A3B3UWI3</accession>
<evidence type="ECO:0000313" key="2">
    <source>
        <dbReference type="Ensembl" id="ENSPLAP00000017004.1"/>
    </source>
</evidence>
<sequence>MIFFPQVRLCGEDEDTQAQDDEFSLSAHELPHGSDCGESFTLDLPGHLRDDVDDLEDLGFPPPPSPFFSAILAAFQPTVCDDAEEAWRCHVSQLVTDSDGSCAVYTFQVFSSLFKNIQGKFCTLTNDVATYLGEGLRGIGSKFLKSSQMLTTCSDCPTIYIDADTIMSYGLLEKMKFSALELQEYLDTYNSKEEAAVSWLRNCKDTFPRCPVENVVTCQPGDSEEKQMESLAQLELCQRLYKLHFQLLLLFQSYCSLIGQVHAISSVPELLNMSRELTDLKSSLQAAEAALATMVVPDFPTSEVAVQAILECLRSHEFTKAVLWRLKKCDTEVQTLLNIYFRHQTLGQTGTIALVGSRQDLSLICSKLLELNGEIRDMIRRAQGYRVVTTYLPDSSASGTSL</sequence>
<dbReference type="GO" id="GO:0000902">
    <property type="term" value="P:cell morphogenesis"/>
    <property type="evidence" value="ECO:0007669"/>
    <property type="project" value="InterPro"/>
</dbReference>
<evidence type="ECO:0000313" key="3">
    <source>
        <dbReference type="Proteomes" id="UP000261500"/>
    </source>
</evidence>
<name>A0A3B3UWI3_9TELE</name>
<dbReference type="Pfam" id="PF19421">
    <property type="entry name" value="Fry_C"/>
    <property type="match status" value="1"/>
</dbReference>
<dbReference type="GO" id="GO:0030427">
    <property type="term" value="C:site of polarized growth"/>
    <property type="evidence" value="ECO:0007669"/>
    <property type="project" value="TreeGrafter"/>
</dbReference>
<dbReference type="InterPro" id="IPR045842">
    <property type="entry name" value="Fry_C"/>
</dbReference>
<reference evidence="2" key="1">
    <citation type="submission" date="2025-08" db="UniProtKB">
        <authorList>
            <consortium name="Ensembl"/>
        </authorList>
    </citation>
    <scope>IDENTIFICATION</scope>
</reference>
<reference evidence="2" key="2">
    <citation type="submission" date="2025-09" db="UniProtKB">
        <authorList>
            <consortium name="Ensembl"/>
        </authorList>
    </citation>
    <scope>IDENTIFICATION</scope>
</reference>
<dbReference type="Proteomes" id="UP000261500">
    <property type="component" value="Unplaced"/>
</dbReference>
<protein>
    <recommendedName>
        <fullName evidence="1">Protein furry C-terminal domain-containing protein</fullName>
    </recommendedName>
</protein>